<evidence type="ECO:0000256" key="2">
    <source>
        <dbReference type="SAM" id="Phobius"/>
    </source>
</evidence>
<keyword evidence="2" id="KW-1133">Transmembrane helix</keyword>
<dbReference type="GO" id="GO:0004143">
    <property type="term" value="F:ATP-dependent diacylglycerol kinase activity"/>
    <property type="evidence" value="ECO:0007669"/>
    <property type="project" value="InterPro"/>
</dbReference>
<sequence length="293" mass="31560">MSARHPNDFVPDAPSYFRALTSDGVSSPPPGLRKAKGKKPLAKKPHTTTAPIDWEIPRKTLHSSIGFLTLWLYTSQGSSRNVVVVLSAGLAVIIPVDILRLRSPRFERLFERSVGFLMRESEKRSSNGVIWYMLGVVFVLSVYPLDIAVVSIMILSWADTAASTIGRLWGSRTPSLPPRMPIIPLPLASRKSVAGFAAAAITGACIAVGFWGWIVPLYSTINSWHWPATAMLGDQVPDTTGGWVGLSVLGVVSGLVSGIAEALDLGSLDDNLTLPIISGGCLWGFFKLVGFFS</sequence>
<dbReference type="OrthoDB" id="5673at2759"/>
<dbReference type="GO" id="GO:0006654">
    <property type="term" value="P:phosphatidic acid biosynthetic process"/>
    <property type="evidence" value="ECO:0007669"/>
    <property type="project" value="TreeGrafter"/>
</dbReference>
<evidence type="ECO:0000256" key="1">
    <source>
        <dbReference type="SAM" id="MobiDB-lite"/>
    </source>
</evidence>
<reference evidence="3 4" key="1">
    <citation type="submission" date="2017-04" db="EMBL/GenBank/DDBJ databases">
        <title>Genome Sequence of the Model Brown-Rot Fungus Postia placenta SB12.</title>
        <authorList>
            <consortium name="DOE Joint Genome Institute"/>
            <person name="Gaskell J."/>
            <person name="Kersten P."/>
            <person name="Larrondo L.F."/>
            <person name="Canessa P."/>
            <person name="Martinez D."/>
            <person name="Hibbett D."/>
            <person name="Schmoll M."/>
            <person name="Kubicek C.P."/>
            <person name="Martinez A.T."/>
            <person name="Yadav J."/>
            <person name="Master E."/>
            <person name="Magnuson J.K."/>
            <person name="James T."/>
            <person name="Yaver D."/>
            <person name="Berka R."/>
            <person name="Labutti K."/>
            <person name="Lipzen A."/>
            <person name="Aerts A."/>
            <person name="Barry K."/>
            <person name="Henrissat B."/>
            <person name="Blanchette R."/>
            <person name="Grigoriev I."/>
            <person name="Cullen D."/>
        </authorList>
    </citation>
    <scope>NUCLEOTIDE SEQUENCE [LARGE SCALE GENOMIC DNA]</scope>
    <source>
        <strain evidence="3 4">MAD-698-R-SB12</strain>
    </source>
</reference>
<feature type="transmembrane region" description="Helical" evidence="2">
    <location>
        <begin position="240"/>
        <end position="260"/>
    </location>
</feature>
<evidence type="ECO:0000313" key="3">
    <source>
        <dbReference type="EMBL" id="OSX60138.1"/>
    </source>
</evidence>
<dbReference type="PANTHER" id="PTHR31303:SF1">
    <property type="entry name" value="CTP-DEPENDENT DIACYLGLYCEROL KINASE 1"/>
    <property type="match status" value="1"/>
</dbReference>
<dbReference type="GeneID" id="36333878"/>
<dbReference type="InterPro" id="IPR037997">
    <property type="entry name" value="Dgk1-like"/>
</dbReference>
<proteinExistence type="predicted"/>
<dbReference type="PANTHER" id="PTHR31303">
    <property type="entry name" value="CTP-DEPENDENT DIACYLGLYCEROL KINASE 1"/>
    <property type="match status" value="1"/>
</dbReference>
<feature type="transmembrane region" description="Helical" evidence="2">
    <location>
        <begin position="193"/>
        <end position="219"/>
    </location>
</feature>
<feature type="transmembrane region" description="Helical" evidence="2">
    <location>
        <begin position="129"/>
        <end position="158"/>
    </location>
</feature>
<dbReference type="EMBL" id="KZ110600">
    <property type="protein sequence ID" value="OSX60138.1"/>
    <property type="molecule type" value="Genomic_DNA"/>
</dbReference>
<protein>
    <recommendedName>
        <fullName evidence="5">Phosphatidate cytidylyltransferase</fullName>
    </recommendedName>
</protein>
<accession>A0A1X6MUV6</accession>
<keyword evidence="4" id="KW-1185">Reference proteome</keyword>
<feature type="compositionally biased region" description="Basic residues" evidence="1">
    <location>
        <begin position="33"/>
        <end position="46"/>
    </location>
</feature>
<keyword evidence="2" id="KW-0472">Membrane</keyword>
<feature type="region of interest" description="Disordered" evidence="1">
    <location>
        <begin position="21"/>
        <end position="46"/>
    </location>
</feature>
<evidence type="ECO:0000313" key="4">
    <source>
        <dbReference type="Proteomes" id="UP000194127"/>
    </source>
</evidence>
<dbReference type="AlphaFoldDB" id="A0A1X6MUV6"/>
<dbReference type="GO" id="GO:0005789">
    <property type="term" value="C:endoplasmic reticulum membrane"/>
    <property type="evidence" value="ECO:0007669"/>
    <property type="project" value="TreeGrafter"/>
</dbReference>
<gene>
    <name evidence="3" type="ORF">POSPLADRAFT_1182558</name>
</gene>
<keyword evidence="2" id="KW-0812">Transmembrane</keyword>
<name>A0A1X6MUV6_9APHY</name>
<evidence type="ECO:0008006" key="5">
    <source>
        <dbReference type="Google" id="ProtNLM"/>
    </source>
</evidence>
<dbReference type="STRING" id="670580.A0A1X6MUV6"/>
<feature type="transmembrane region" description="Helical" evidence="2">
    <location>
        <begin position="272"/>
        <end position="292"/>
    </location>
</feature>
<dbReference type="RefSeq" id="XP_024336932.1">
    <property type="nucleotide sequence ID" value="XM_024488929.1"/>
</dbReference>
<organism evidence="3 4">
    <name type="scientific">Postia placenta MAD-698-R-SB12</name>
    <dbReference type="NCBI Taxonomy" id="670580"/>
    <lineage>
        <taxon>Eukaryota</taxon>
        <taxon>Fungi</taxon>
        <taxon>Dikarya</taxon>
        <taxon>Basidiomycota</taxon>
        <taxon>Agaricomycotina</taxon>
        <taxon>Agaricomycetes</taxon>
        <taxon>Polyporales</taxon>
        <taxon>Adustoporiaceae</taxon>
        <taxon>Rhodonia</taxon>
    </lineage>
</organism>
<dbReference type="Proteomes" id="UP000194127">
    <property type="component" value="Unassembled WGS sequence"/>
</dbReference>